<evidence type="ECO:0000313" key="1">
    <source>
        <dbReference type="EMBL" id="MBX52793.1"/>
    </source>
</evidence>
<reference evidence="1" key="1">
    <citation type="submission" date="2018-02" db="EMBL/GenBank/DDBJ databases">
        <title>Rhizophora mucronata_Transcriptome.</title>
        <authorList>
            <person name="Meera S.P."/>
            <person name="Sreeshan A."/>
            <person name="Augustine A."/>
        </authorList>
    </citation>
    <scope>NUCLEOTIDE SEQUENCE</scope>
    <source>
        <tissue evidence="1">Leaf</tissue>
    </source>
</reference>
<name>A0A2P2PDI6_RHIMU</name>
<organism evidence="1">
    <name type="scientific">Rhizophora mucronata</name>
    <name type="common">Asiatic mangrove</name>
    <dbReference type="NCBI Taxonomy" id="61149"/>
    <lineage>
        <taxon>Eukaryota</taxon>
        <taxon>Viridiplantae</taxon>
        <taxon>Streptophyta</taxon>
        <taxon>Embryophyta</taxon>
        <taxon>Tracheophyta</taxon>
        <taxon>Spermatophyta</taxon>
        <taxon>Magnoliopsida</taxon>
        <taxon>eudicotyledons</taxon>
        <taxon>Gunneridae</taxon>
        <taxon>Pentapetalae</taxon>
        <taxon>rosids</taxon>
        <taxon>fabids</taxon>
        <taxon>Malpighiales</taxon>
        <taxon>Rhizophoraceae</taxon>
        <taxon>Rhizophora</taxon>
    </lineage>
</organism>
<protein>
    <submittedName>
        <fullName evidence="1">Uncharacterized protein</fullName>
    </submittedName>
</protein>
<proteinExistence type="predicted"/>
<accession>A0A2P2PDI6</accession>
<sequence length="22" mass="2520">MIHLSPHSSLYLQGSLILIMCY</sequence>
<dbReference type="AlphaFoldDB" id="A0A2P2PDI6"/>
<dbReference type="EMBL" id="GGEC01072309">
    <property type="protein sequence ID" value="MBX52793.1"/>
    <property type="molecule type" value="Transcribed_RNA"/>
</dbReference>